<reference evidence="8" key="1">
    <citation type="submission" date="2022-11" db="UniProtKB">
        <authorList>
            <consortium name="WormBaseParasite"/>
        </authorList>
    </citation>
    <scope>IDENTIFICATION</scope>
</reference>
<organism evidence="7 8">
    <name type="scientific">Plectus sambesii</name>
    <dbReference type="NCBI Taxonomy" id="2011161"/>
    <lineage>
        <taxon>Eukaryota</taxon>
        <taxon>Metazoa</taxon>
        <taxon>Ecdysozoa</taxon>
        <taxon>Nematoda</taxon>
        <taxon>Chromadorea</taxon>
        <taxon>Plectida</taxon>
        <taxon>Plectina</taxon>
        <taxon>Plectoidea</taxon>
        <taxon>Plectidae</taxon>
        <taxon>Plectus</taxon>
    </lineage>
</organism>
<evidence type="ECO:0000256" key="2">
    <source>
        <dbReference type="ARBA" id="ARBA00022525"/>
    </source>
</evidence>
<keyword evidence="2" id="KW-0964">Secreted</keyword>
<feature type="chain" id="PRO_5037080619" evidence="5">
    <location>
        <begin position="23"/>
        <end position="782"/>
    </location>
</feature>
<proteinExistence type="predicted"/>
<dbReference type="InterPro" id="IPR036465">
    <property type="entry name" value="vWFA_dom_sf"/>
</dbReference>
<evidence type="ECO:0000259" key="6">
    <source>
        <dbReference type="PROSITE" id="PS50026"/>
    </source>
</evidence>
<dbReference type="InterPro" id="IPR056861">
    <property type="entry name" value="HMCN1-like_VWA"/>
</dbReference>
<dbReference type="SMART" id="SM00604">
    <property type="entry name" value="MD"/>
    <property type="match status" value="1"/>
</dbReference>
<dbReference type="InterPro" id="IPR053295">
    <property type="entry name" value="Innate_immunity_reg"/>
</dbReference>
<dbReference type="Proteomes" id="UP000887566">
    <property type="component" value="Unplaced"/>
</dbReference>
<protein>
    <submittedName>
        <fullName evidence="8">EGF-like domain-containing protein</fullName>
    </submittedName>
</protein>
<dbReference type="InterPro" id="IPR006582">
    <property type="entry name" value="MD_domain"/>
</dbReference>
<evidence type="ECO:0000256" key="1">
    <source>
        <dbReference type="ARBA" id="ARBA00004613"/>
    </source>
</evidence>
<feature type="domain" description="EGF-like" evidence="6">
    <location>
        <begin position="338"/>
        <end position="372"/>
    </location>
</feature>
<dbReference type="InterPro" id="IPR000742">
    <property type="entry name" value="EGF"/>
</dbReference>
<comment type="caution">
    <text evidence="4">Lacks conserved residue(s) required for the propagation of feature annotation.</text>
</comment>
<dbReference type="AlphaFoldDB" id="A0A914VXI2"/>
<dbReference type="InterPro" id="IPR057085">
    <property type="entry name" value="Ig_Irg-7"/>
</dbReference>
<dbReference type="Pfam" id="PF25106">
    <property type="entry name" value="VWA_4"/>
    <property type="match status" value="1"/>
</dbReference>
<feature type="signal peptide" evidence="5">
    <location>
        <begin position="1"/>
        <end position="22"/>
    </location>
</feature>
<dbReference type="Pfam" id="PF24415">
    <property type="entry name" value="Ig_Irg-7"/>
    <property type="match status" value="1"/>
</dbReference>
<accession>A0A914VXI2</accession>
<evidence type="ECO:0000256" key="3">
    <source>
        <dbReference type="ARBA" id="ARBA00022729"/>
    </source>
</evidence>
<feature type="disulfide bond" evidence="4">
    <location>
        <begin position="362"/>
        <end position="371"/>
    </location>
</feature>
<evidence type="ECO:0000313" key="7">
    <source>
        <dbReference type="Proteomes" id="UP000887566"/>
    </source>
</evidence>
<keyword evidence="3 5" id="KW-0732">Signal</keyword>
<keyword evidence="7" id="KW-1185">Reference proteome</keyword>
<dbReference type="SUPFAM" id="SSF53300">
    <property type="entry name" value="vWA-like"/>
    <property type="match status" value="1"/>
</dbReference>
<dbReference type="InterPro" id="IPR057086">
    <property type="entry name" value="GBD_Irg-7_N"/>
</dbReference>
<evidence type="ECO:0000313" key="8">
    <source>
        <dbReference type="WBParaSite" id="PSAMB.scaffold2710size21688.g18867.t1"/>
    </source>
</evidence>
<keyword evidence="4" id="KW-1015">Disulfide bond</keyword>
<dbReference type="PROSITE" id="PS01186">
    <property type="entry name" value="EGF_2"/>
    <property type="match status" value="1"/>
</dbReference>
<dbReference type="Gene3D" id="2.10.25.10">
    <property type="entry name" value="Laminin"/>
    <property type="match status" value="1"/>
</dbReference>
<dbReference type="PANTHER" id="PTHR47324">
    <property type="entry name" value="PROTEIN IRG-7-RELATED"/>
    <property type="match status" value="1"/>
</dbReference>
<name>A0A914VXI2_9BILA</name>
<dbReference type="WBParaSite" id="PSAMB.scaffold2710size21688.g18867.t1">
    <property type="protein sequence ID" value="PSAMB.scaffold2710size21688.g18867.t1"/>
    <property type="gene ID" value="PSAMB.scaffold2710size21688.g18867"/>
</dbReference>
<dbReference type="PROSITE" id="PS00022">
    <property type="entry name" value="EGF_1"/>
    <property type="match status" value="1"/>
</dbReference>
<dbReference type="PROSITE" id="PS50026">
    <property type="entry name" value="EGF_3"/>
    <property type="match status" value="1"/>
</dbReference>
<keyword evidence="4" id="KW-0245">EGF-like domain</keyword>
<sequence length="782" mass="84517">MNGAMKLLLVFVAACCTPAAFGEETRTSKWSYVFTALSKSPAAGNAEEANNALVSAIGGSLLTCDPGWTGQFCENPICSSRNTLTLRNPGPANRVVDITTLSNCAGSLQFPHDSLSNYSYIAVTSDGGYPLIVLTDFNGAVVGSAESIAGSTYHHAFYRGIPVGTYSVSINLTIGTATYCLIEVNAYSQVAMLIGFVTEAQSDFPASGQYPTDNVPSYFVVHAFNLPFPGSLSSVTIVKDGSMTYRAMLGKRYACAYESFAGWFTCNAGSRYIAKLDGIDYNGNPLRRSSDIFGCLLGTTTQAPTTTSPPPISQCLNGGTLLYANTADAYCYCPVLFTGRSCENALCMNGGSRNQLGTACICLEGFTGPNCQNVNCTFTDNIGLLTDQTSLVFVVRASTSMAANIPQIAAAAQAVIKAYNDGSLNVFRTYVLVSFVNGTVRVQNFFTSGDSGLFISALNNLTNNLKPGDCTDNVMDAVSSTFESFIFTKSPIFVFTDAYANDYQAFFGIFNRNANIKFPIYFITITPTPESGCVNDPFHPGNRAMQAVAAYTEALSMAVDSTSPNLGNLTRGVLFATTFRMNPVYSNDLQQCSRQPNFQAFFADSSAFSIHFLATGVGLQLSLIDPNGAVLNPDIDFQLGNTYSWLLINPVVGQYLLQLSSSQNNTPCSYRILARSNYDFFYSASPGLIFDAGFSEPVYNNARHIVAVFNGEPIIDPYRQFAEITIYGNDDNDVRQSLYMSSGTYRSGCTYKMYFGAYNCRTPEQLLYITVSVSSTCVSFKR</sequence>
<evidence type="ECO:0000256" key="4">
    <source>
        <dbReference type="PROSITE-ProRule" id="PRU00076"/>
    </source>
</evidence>
<dbReference type="Pfam" id="PF23623">
    <property type="entry name" value="GBD_IRG7_N"/>
    <property type="match status" value="1"/>
</dbReference>
<comment type="subcellular location">
    <subcellularLocation>
        <location evidence="1">Secreted</location>
    </subcellularLocation>
</comment>
<dbReference type="PANTHER" id="PTHR47324:SF2">
    <property type="entry name" value="EGF-LIKE DOMAIN-CONTAINING PROTEIN-RELATED"/>
    <property type="match status" value="1"/>
</dbReference>
<evidence type="ECO:0000256" key="5">
    <source>
        <dbReference type="SAM" id="SignalP"/>
    </source>
</evidence>